<evidence type="ECO:0000256" key="1">
    <source>
        <dbReference type="SAM" id="MobiDB-lite"/>
    </source>
</evidence>
<dbReference type="Pfam" id="PF07875">
    <property type="entry name" value="Coat_F"/>
    <property type="match status" value="1"/>
</dbReference>
<dbReference type="EMBL" id="CP040396">
    <property type="protein sequence ID" value="QCT03890.1"/>
    <property type="molecule type" value="Genomic_DNA"/>
</dbReference>
<evidence type="ECO:0000313" key="2">
    <source>
        <dbReference type="EMBL" id="QCT03890.1"/>
    </source>
</evidence>
<dbReference type="GO" id="GO:0016020">
    <property type="term" value="C:membrane"/>
    <property type="evidence" value="ECO:0007669"/>
    <property type="project" value="InterPro"/>
</dbReference>
<protein>
    <submittedName>
        <fullName evidence="2">Coat F domain protein</fullName>
    </submittedName>
</protein>
<feature type="region of interest" description="Disordered" evidence="1">
    <location>
        <begin position="89"/>
        <end position="127"/>
    </location>
</feature>
<dbReference type="KEGG" id="palo:E6C60_3179"/>
<evidence type="ECO:0000313" key="3">
    <source>
        <dbReference type="Proteomes" id="UP000300879"/>
    </source>
</evidence>
<dbReference type="Proteomes" id="UP000300879">
    <property type="component" value="Chromosome"/>
</dbReference>
<accession>A0A4P8XQ05</accession>
<dbReference type="InterPro" id="IPR012851">
    <property type="entry name" value="Spore_coat_CotF-like"/>
</dbReference>
<dbReference type="OrthoDB" id="2382401at2"/>
<keyword evidence="3" id="KW-1185">Reference proteome</keyword>
<reference evidence="2 3" key="1">
    <citation type="submission" date="2019-05" db="EMBL/GenBank/DDBJ databases">
        <authorList>
            <person name="Chen C."/>
        </authorList>
    </citation>
    <scope>NUCLEOTIDE SEQUENCE [LARGE SCALE GENOMIC DNA]</scope>
    <source>
        <strain evidence="2 3">HB172198</strain>
    </source>
</reference>
<dbReference type="AlphaFoldDB" id="A0A4P8XQ05"/>
<sequence>MPSQQGTSFLPEEDLLNSILNELKRTVREYTTATTEASCPAIRRMFSELTAETLQMQGDLYQLIERQKQYPASVPTAIKADVDKQLQAMQQTSQATRDFTAQRTSGLESYSHTPNVASHPTNVQPGH</sequence>
<dbReference type="GO" id="GO:0016192">
    <property type="term" value="P:vesicle-mediated transport"/>
    <property type="evidence" value="ECO:0007669"/>
    <property type="project" value="InterPro"/>
</dbReference>
<gene>
    <name evidence="2" type="ORF">E6C60_3179</name>
</gene>
<name>A0A4P8XQ05_9BACL</name>
<dbReference type="RefSeq" id="WP_138226700.1">
    <property type="nucleotide sequence ID" value="NZ_CP040396.1"/>
</dbReference>
<dbReference type="SUPFAM" id="SSF47661">
    <property type="entry name" value="t-snare proteins"/>
    <property type="match status" value="1"/>
</dbReference>
<proteinExistence type="predicted"/>
<dbReference type="InterPro" id="IPR010989">
    <property type="entry name" value="SNARE"/>
</dbReference>
<organism evidence="2 3">
    <name type="scientific">Paenibacillus algicola</name>
    <dbReference type="NCBI Taxonomy" id="2565926"/>
    <lineage>
        <taxon>Bacteria</taxon>
        <taxon>Bacillati</taxon>
        <taxon>Bacillota</taxon>
        <taxon>Bacilli</taxon>
        <taxon>Bacillales</taxon>
        <taxon>Paenibacillaceae</taxon>
        <taxon>Paenibacillus</taxon>
    </lineage>
</organism>